<feature type="domain" description="FAD/NAD(P)-binding" evidence="11">
    <location>
        <begin position="53"/>
        <end position="377"/>
    </location>
</feature>
<keyword evidence="8 9" id="KW-0676">Redox-active center</keyword>
<dbReference type="Proteomes" id="UP001060771">
    <property type="component" value="Chromosome"/>
</dbReference>
<dbReference type="Pfam" id="PF07992">
    <property type="entry name" value="Pyr_redox_2"/>
    <property type="match status" value="1"/>
</dbReference>
<evidence type="ECO:0000313" key="13">
    <source>
        <dbReference type="EMBL" id="GGI82074.1"/>
    </source>
</evidence>
<reference evidence="15" key="3">
    <citation type="submission" date="2022-09" db="EMBL/GenBank/DDBJ databases">
        <title>Complete genome sequence of Vulcanisaeta souniana.</title>
        <authorList>
            <person name="Kato S."/>
            <person name="Itoh T."/>
            <person name="Ohkuma M."/>
        </authorList>
    </citation>
    <scope>NUCLEOTIDE SEQUENCE [LARGE SCALE GENOMIC DNA]</scope>
    <source>
        <strain evidence="15">JCM 11219</strain>
    </source>
</reference>
<evidence type="ECO:0000256" key="8">
    <source>
        <dbReference type="ARBA" id="ARBA00023284"/>
    </source>
</evidence>
<dbReference type="Proteomes" id="UP000657075">
    <property type="component" value="Unassembled WGS sequence"/>
</dbReference>
<evidence type="ECO:0000256" key="7">
    <source>
        <dbReference type="ARBA" id="ARBA00023157"/>
    </source>
</evidence>
<feature type="domain" description="Pyridine nucleotide-disulphide oxidoreductase dimerisation" evidence="10">
    <location>
        <begin position="399"/>
        <end position="507"/>
    </location>
</feature>
<evidence type="ECO:0000259" key="10">
    <source>
        <dbReference type="Pfam" id="PF02852"/>
    </source>
</evidence>
<dbReference type="PRINTS" id="PR00368">
    <property type="entry name" value="FADPNR"/>
</dbReference>
<dbReference type="PIRSF" id="PIRSF000350">
    <property type="entry name" value="Mercury_reductase_MerA"/>
    <property type="match status" value="1"/>
</dbReference>
<evidence type="ECO:0000313" key="14">
    <source>
        <dbReference type="Proteomes" id="UP000657075"/>
    </source>
</evidence>
<keyword evidence="4 9" id="KW-0274">FAD</keyword>
<reference evidence="13" key="1">
    <citation type="journal article" date="2014" name="Int. J. Syst. Evol. Microbiol.">
        <title>Complete genome sequence of Corynebacterium casei LMG S-19264T (=DSM 44701T), isolated from a smear-ripened cheese.</title>
        <authorList>
            <consortium name="US DOE Joint Genome Institute (JGI-PGF)"/>
            <person name="Walter F."/>
            <person name="Albersmeier A."/>
            <person name="Kalinowski J."/>
            <person name="Ruckert C."/>
        </authorList>
    </citation>
    <scope>NUCLEOTIDE SEQUENCE</scope>
    <source>
        <strain evidence="13">JCM 11219</strain>
    </source>
</reference>
<dbReference type="SUPFAM" id="SSF51905">
    <property type="entry name" value="FAD/NAD(P)-binding domain"/>
    <property type="match status" value="1"/>
</dbReference>
<dbReference type="SUPFAM" id="SSF55424">
    <property type="entry name" value="FAD/NAD-linked reductases, dimerisation (C-terminal) domain"/>
    <property type="match status" value="1"/>
</dbReference>
<dbReference type="Gene3D" id="3.30.390.30">
    <property type="match status" value="1"/>
</dbReference>
<evidence type="ECO:0000256" key="9">
    <source>
        <dbReference type="RuleBase" id="RU003691"/>
    </source>
</evidence>
<dbReference type="InterPro" id="IPR023753">
    <property type="entry name" value="FAD/NAD-binding_dom"/>
</dbReference>
<evidence type="ECO:0000256" key="6">
    <source>
        <dbReference type="ARBA" id="ARBA00023027"/>
    </source>
</evidence>
<dbReference type="EMBL" id="AP026830">
    <property type="protein sequence ID" value="BDR92795.1"/>
    <property type="molecule type" value="Genomic_DNA"/>
</dbReference>
<evidence type="ECO:0000256" key="3">
    <source>
        <dbReference type="ARBA" id="ARBA00022630"/>
    </source>
</evidence>
<dbReference type="PANTHER" id="PTHR22912:SF151">
    <property type="entry name" value="DIHYDROLIPOYL DEHYDROGENASE, MITOCHONDRIAL"/>
    <property type="match status" value="1"/>
</dbReference>
<dbReference type="InterPro" id="IPR004099">
    <property type="entry name" value="Pyr_nucl-diS_OxRdtase_dimer"/>
</dbReference>
<name>A0A830E4G1_9CREN</name>
<comment type="similarity">
    <text evidence="2 9">Belongs to the class-I pyridine nucleotide-disulfide oxidoreductase family.</text>
</comment>
<dbReference type="FunFam" id="3.30.390.30:FF:000001">
    <property type="entry name" value="Dihydrolipoyl dehydrogenase"/>
    <property type="match status" value="1"/>
</dbReference>
<keyword evidence="5 9" id="KW-0560">Oxidoreductase</keyword>
<dbReference type="AlphaFoldDB" id="A0A830E4G1"/>
<reference evidence="12" key="4">
    <citation type="journal article" date="2023" name="Microbiol. Resour. Announc.">
        <title>Complete Genome Sequence of Vulcanisaeta souniana Strain IC-059, a Hyperthermophilic Archaeon Isolated from Hot Spring Water in Japan.</title>
        <authorList>
            <person name="Kato S."/>
            <person name="Itoh T."/>
            <person name="Wu L."/>
            <person name="Ma J."/>
            <person name="Ohkuma M."/>
        </authorList>
    </citation>
    <scope>NUCLEOTIDE SEQUENCE</scope>
    <source>
        <strain evidence="12">JCM 11219</strain>
    </source>
</reference>
<dbReference type="InterPro" id="IPR050151">
    <property type="entry name" value="Class-I_Pyr_Nuc-Dis_Oxidored"/>
</dbReference>
<sequence>MIVRLPAHMCGLVKFLTIKHIKTARFDPIVLGKYPVFPPADREFEDPPKLSNYDVVVIGGGGGGYHGAFELSKGGYRVLMIDDKGNLGGNCLYEGCIPSKAVYMTIYLMEKVRGILNSVGNKDVNAVRVLWENAIDHKDNIQYIRYLQHIREIKEHENVDFIKGVAEILDQRRIRVRAIDGSWTRDIEARQLLVATGSVPIKIPVPGTDLAIGSQELFGYKTGYRKVPNDIIIIGGGYIGVEVASVLGSMGVKATIVEMLPRILAGWDNDIVSRIEEKLRAKKVEVLTNSRVISIREEGSQKIVEFQRPDGSKGYVTGSEVIMAVGRRPNVEGLDNLGIVEKGHVEVEPSMKTRVPNIYAAGDVLGKFMLYHAAVKESVVAAWNILHGRSIYEVNFNSIPMTIFTEPEAAMVGLNEEAAKARGINYVTVSYPLEDDAYAQIMGVREGWVKLVIERESQRIIGGVIYGEAASMLINEVALAVAVNARVKDAALLAHQHPTIFESIDRAAIRFSL</sequence>
<dbReference type="InterPro" id="IPR001100">
    <property type="entry name" value="Pyr_nuc-diS_OxRdtase"/>
</dbReference>
<dbReference type="EMBL" id="BMNM01000008">
    <property type="protein sequence ID" value="GGI82074.1"/>
    <property type="molecule type" value="Genomic_DNA"/>
</dbReference>
<evidence type="ECO:0000256" key="1">
    <source>
        <dbReference type="ARBA" id="ARBA00001974"/>
    </source>
</evidence>
<protein>
    <submittedName>
        <fullName evidence="13">Dihydrolipoyl dehydrogenase</fullName>
    </submittedName>
</protein>
<dbReference type="PANTHER" id="PTHR22912">
    <property type="entry name" value="DISULFIDE OXIDOREDUCTASE"/>
    <property type="match status" value="1"/>
</dbReference>
<keyword evidence="15" id="KW-1185">Reference proteome</keyword>
<dbReference type="InterPro" id="IPR016156">
    <property type="entry name" value="FAD/NAD-linked_Rdtase_dimer_sf"/>
</dbReference>
<evidence type="ECO:0000313" key="12">
    <source>
        <dbReference type="EMBL" id="BDR92795.1"/>
    </source>
</evidence>
<keyword evidence="7" id="KW-1015">Disulfide bond</keyword>
<dbReference type="PROSITE" id="PS00076">
    <property type="entry name" value="PYRIDINE_REDOX_1"/>
    <property type="match status" value="1"/>
</dbReference>
<proteinExistence type="inferred from homology"/>
<accession>A0A830E4G1</accession>
<evidence type="ECO:0000256" key="5">
    <source>
        <dbReference type="ARBA" id="ARBA00023002"/>
    </source>
</evidence>
<comment type="cofactor">
    <cofactor evidence="1">
        <name>FAD</name>
        <dbReference type="ChEBI" id="CHEBI:57692"/>
    </cofactor>
</comment>
<dbReference type="InterPro" id="IPR012999">
    <property type="entry name" value="Pyr_OxRdtase_I_AS"/>
</dbReference>
<dbReference type="InterPro" id="IPR036188">
    <property type="entry name" value="FAD/NAD-bd_sf"/>
</dbReference>
<evidence type="ECO:0000256" key="2">
    <source>
        <dbReference type="ARBA" id="ARBA00007532"/>
    </source>
</evidence>
<evidence type="ECO:0000313" key="15">
    <source>
        <dbReference type="Proteomes" id="UP001060771"/>
    </source>
</evidence>
<evidence type="ECO:0000256" key="4">
    <source>
        <dbReference type="ARBA" id="ARBA00022827"/>
    </source>
</evidence>
<dbReference type="PRINTS" id="PR00411">
    <property type="entry name" value="PNDRDTASEI"/>
</dbReference>
<dbReference type="GO" id="GO:0004148">
    <property type="term" value="F:dihydrolipoyl dehydrogenase (NADH) activity"/>
    <property type="evidence" value="ECO:0007669"/>
    <property type="project" value="TreeGrafter"/>
</dbReference>
<dbReference type="Gene3D" id="3.50.50.60">
    <property type="entry name" value="FAD/NAD(P)-binding domain"/>
    <property type="match status" value="2"/>
</dbReference>
<evidence type="ECO:0000259" key="11">
    <source>
        <dbReference type="Pfam" id="PF07992"/>
    </source>
</evidence>
<reference evidence="13" key="2">
    <citation type="submission" date="2020-09" db="EMBL/GenBank/DDBJ databases">
        <authorList>
            <person name="Sun Q."/>
            <person name="Ohkuma M."/>
        </authorList>
    </citation>
    <scope>NUCLEOTIDE SEQUENCE</scope>
    <source>
        <strain evidence="13">JCM 11219</strain>
    </source>
</reference>
<organism evidence="13 14">
    <name type="scientific">Vulcanisaeta souniana JCM 11219</name>
    <dbReference type="NCBI Taxonomy" id="1293586"/>
    <lineage>
        <taxon>Archaea</taxon>
        <taxon>Thermoproteota</taxon>
        <taxon>Thermoprotei</taxon>
        <taxon>Thermoproteales</taxon>
        <taxon>Thermoproteaceae</taxon>
        <taxon>Vulcanisaeta</taxon>
    </lineage>
</organism>
<dbReference type="GO" id="GO:0050660">
    <property type="term" value="F:flavin adenine dinucleotide binding"/>
    <property type="evidence" value="ECO:0007669"/>
    <property type="project" value="TreeGrafter"/>
</dbReference>
<dbReference type="NCBIfam" id="NF004943">
    <property type="entry name" value="PRK06292.2-1"/>
    <property type="match status" value="1"/>
</dbReference>
<keyword evidence="6" id="KW-0520">NAD</keyword>
<dbReference type="GO" id="GO:0006103">
    <property type="term" value="P:2-oxoglutarate metabolic process"/>
    <property type="evidence" value="ECO:0007669"/>
    <property type="project" value="TreeGrafter"/>
</dbReference>
<gene>
    <name evidence="13" type="ORF">GCM10007112_18520</name>
    <name evidence="12" type="ORF">Vsou_18880</name>
</gene>
<keyword evidence="3 9" id="KW-0285">Flavoprotein</keyword>
<dbReference type="Pfam" id="PF02852">
    <property type="entry name" value="Pyr_redox_dim"/>
    <property type="match status" value="1"/>
</dbReference>